<evidence type="ECO:0000313" key="3">
    <source>
        <dbReference type="Proteomes" id="UP000004407"/>
    </source>
</evidence>
<comment type="caution">
    <text evidence="2">The sequence shown here is derived from an EMBL/GenBank/DDBJ whole genome shotgun (WGS) entry which is preliminary data.</text>
</comment>
<dbReference type="EMBL" id="AFZZ01000068">
    <property type="protein sequence ID" value="EHJ41464.1"/>
    <property type="molecule type" value="Genomic_DNA"/>
</dbReference>
<organism evidence="2 3">
    <name type="scientific">Leyella stercorea DSM 18206</name>
    <dbReference type="NCBI Taxonomy" id="1002367"/>
    <lineage>
        <taxon>Bacteria</taxon>
        <taxon>Pseudomonadati</taxon>
        <taxon>Bacteroidota</taxon>
        <taxon>Bacteroidia</taxon>
        <taxon>Bacteroidales</taxon>
        <taxon>Prevotellaceae</taxon>
        <taxon>Leyella</taxon>
    </lineage>
</organism>
<protein>
    <submittedName>
        <fullName evidence="2">Uncharacterized protein</fullName>
    </submittedName>
</protein>
<keyword evidence="1" id="KW-0472">Membrane</keyword>
<accession>G6AVV1</accession>
<sequence>MSISFLQKDGHRIVVYSISVVVNLQCWHSILNIALQKYEKILNKIAKRALC</sequence>
<dbReference type="HOGENOM" id="CLU_3102331_0_0_10"/>
<gene>
    <name evidence="2" type="ORF">HMPREF0673_00746</name>
</gene>
<name>G6AVV1_9BACT</name>
<evidence type="ECO:0000313" key="2">
    <source>
        <dbReference type="EMBL" id="EHJ41464.1"/>
    </source>
</evidence>
<feature type="transmembrane region" description="Helical" evidence="1">
    <location>
        <begin position="13"/>
        <end position="35"/>
    </location>
</feature>
<dbReference type="AlphaFoldDB" id="G6AVV1"/>
<keyword evidence="1" id="KW-1133">Transmembrane helix</keyword>
<keyword evidence="1" id="KW-0812">Transmembrane</keyword>
<dbReference type="Proteomes" id="UP000004407">
    <property type="component" value="Unassembled WGS sequence"/>
</dbReference>
<proteinExistence type="predicted"/>
<reference evidence="2 3" key="1">
    <citation type="submission" date="2011-08" db="EMBL/GenBank/DDBJ databases">
        <authorList>
            <person name="Weinstock G."/>
            <person name="Sodergren E."/>
            <person name="Clifton S."/>
            <person name="Fulton L."/>
            <person name="Fulton B."/>
            <person name="Courtney L."/>
            <person name="Fronick C."/>
            <person name="Harrison M."/>
            <person name="Strong C."/>
            <person name="Farmer C."/>
            <person name="Delahaunty K."/>
            <person name="Markovic C."/>
            <person name="Hall O."/>
            <person name="Minx P."/>
            <person name="Tomlinson C."/>
            <person name="Mitreva M."/>
            <person name="Hou S."/>
            <person name="Chen J."/>
            <person name="Wollam A."/>
            <person name="Pepin K.H."/>
            <person name="Johnson M."/>
            <person name="Bhonagiri V."/>
            <person name="Zhang X."/>
            <person name="Suruliraj S."/>
            <person name="Warren W."/>
            <person name="Chinwalla A."/>
            <person name="Mardis E.R."/>
            <person name="Wilson R.K."/>
        </authorList>
    </citation>
    <scope>NUCLEOTIDE SEQUENCE [LARGE SCALE GENOMIC DNA]</scope>
    <source>
        <strain evidence="2 3">DSM 18206</strain>
    </source>
</reference>
<evidence type="ECO:0000256" key="1">
    <source>
        <dbReference type="SAM" id="Phobius"/>
    </source>
</evidence>